<gene>
    <name evidence="8" type="ORF">EZJ44_08475</name>
</gene>
<reference evidence="8 9" key="1">
    <citation type="submission" date="2019-02" db="EMBL/GenBank/DDBJ databases">
        <title>Arcanobacterium bovis sp. nov., isolated from the milk of a cow with mastitis.</title>
        <authorList>
            <person name="Sammra O."/>
            <person name="Foster G."/>
            <person name="Hassan A."/>
            <person name="Alssahen M."/>
            <person name="Laemmler C."/>
            <person name="Borowiak M."/>
            <person name="Malorny B."/>
            <person name="Abdulmawjood A."/>
        </authorList>
    </citation>
    <scope>NUCLEOTIDE SEQUENCE [LARGE SCALE GENOMIC DNA]</scope>
    <source>
        <strain evidence="8 9">C605018/01/1</strain>
    </source>
</reference>
<dbReference type="InterPro" id="IPR003688">
    <property type="entry name" value="TraG/VirD4"/>
</dbReference>
<keyword evidence="9" id="KW-1185">Reference proteome</keyword>
<dbReference type="InterPro" id="IPR051539">
    <property type="entry name" value="T4SS-coupling_protein"/>
</dbReference>
<organism evidence="8 9">
    <name type="scientific">Arcanobacterium bovis</name>
    <dbReference type="NCBI Taxonomy" id="2529275"/>
    <lineage>
        <taxon>Bacteria</taxon>
        <taxon>Bacillati</taxon>
        <taxon>Actinomycetota</taxon>
        <taxon>Actinomycetes</taxon>
        <taxon>Actinomycetales</taxon>
        <taxon>Actinomycetaceae</taxon>
        <taxon>Arcanobacterium</taxon>
    </lineage>
</organism>
<evidence type="ECO:0000256" key="5">
    <source>
        <dbReference type="ARBA" id="ARBA00022989"/>
    </source>
</evidence>
<evidence type="ECO:0000256" key="2">
    <source>
        <dbReference type="ARBA" id="ARBA00008806"/>
    </source>
</evidence>
<proteinExistence type="inferred from homology"/>
<dbReference type="InterPro" id="IPR027417">
    <property type="entry name" value="P-loop_NTPase"/>
</dbReference>
<dbReference type="RefSeq" id="WP_131282519.1">
    <property type="nucleotide sequence ID" value="NZ_JBHSLR010000004.1"/>
</dbReference>
<evidence type="ECO:0000256" key="4">
    <source>
        <dbReference type="ARBA" id="ARBA00022692"/>
    </source>
</evidence>
<dbReference type="Pfam" id="PF02534">
    <property type="entry name" value="T4SS-DNA_transf"/>
    <property type="match status" value="1"/>
</dbReference>
<evidence type="ECO:0000256" key="1">
    <source>
        <dbReference type="ARBA" id="ARBA00004651"/>
    </source>
</evidence>
<sequence>MKNINRIVILITLVITFWAGDKLTFQIRTMVIAGHDPFDIINHVLDDFNLPLHLSLHTTDLVAGLALAIIVALTFLYRHTMRKQLRPNEEHGSARWAKPKEISSFANKERHQNILFAKDVALNLDSRATQCNLNSITVGGSGSGKSLRFVGPNLRQANTSFVVTDPKGELHRYHADFLKKQGYQVRQLNLIDFASSHCYNPLNYFNPTQPEVDCMILTDNFIVNTSGRQPAGTDSFWEKAERALLNALISYVYFTSYEEKPATLITVIDLLARMEASEKDENMQSYVDLLFESVSEWIAAYDQDPDKHLWSEETTSAIQGLRFSYSQYRTYIQGAGETQKSVIISLGVRMAPLHMSSLRKVLSTDSIAIDRLGVEKTALFLIIPDTHSTFSFLVSILYEQLFEKNLYIADHLPNGRLPHQLHCIMDEFANIGKMPSFERKIAVMRSRAINVSIIVQNLAQGKALYKDHWETIIGNCDSLLFLGGNEKSTTEYISKMLGKQTIHSIDHSQTRGRNGSWSESDKTLGRELLTPDEIATLPTGKCLYFLRGMHPYMTDKLDITK</sequence>
<evidence type="ECO:0000256" key="6">
    <source>
        <dbReference type="ARBA" id="ARBA00023136"/>
    </source>
</evidence>
<dbReference type="PANTHER" id="PTHR37937">
    <property type="entry name" value="CONJUGATIVE TRANSFER: DNA TRANSPORT"/>
    <property type="match status" value="1"/>
</dbReference>
<evidence type="ECO:0000256" key="3">
    <source>
        <dbReference type="ARBA" id="ARBA00022475"/>
    </source>
</evidence>
<feature type="transmembrane region" description="Helical" evidence="7">
    <location>
        <begin position="54"/>
        <end position="77"/>
    </location>
</feature>
<keyword evidence="3" id="KW-1003">Cell membrane</keyword>
<dbReference type="GO" id="GO:0005886">
    <property type="term" value="C:plasma membrane"/>
    <property type="evidence" value="ECO:0007669"/>
    <property type="project" value="UniProtKB-SubCell"/>
</dbReference>
<protein>
    <submittedName>
        <fullName evidence="8">Type IV secretory system conjugative DNA transfer family protein</fullName>
    </submittedName>
</protein>
<keyword evidence="6 7" id="KW-0472">Membrane</keyword>
<evidence type="ECO:0000313" key="9">
    <source>
        <dbReference type="Proteomes" id="UP000293036"/>
    </source>
</evidence>
<keyword evidence="5 7" id="KW-1133">Transmembrane helix</keyword>
<dbReference type="SUPFAM" id="SSF52540">
    <property type="entry name" value="P-loop containing nucleoside triphosphate hydrolases"/>
    <property type="match status" value="1"/>
</dbReference>
<comment type="caution">
    <text evidence="8">The sequence shown here is derived from an EMBL/GenBank/DDBJ whole genome shotgun (WGS) entry which is preliminary data.</text>
</comment>
<dbReference type="OrthoDB" id="226701at2"/>
<dbReference type="EMBL" id="SJDT01000012">
    <property type="protein sequence ID" value="TBW20716.1"/>
    <property type="molecule type" value="Genomic_DNA"/>
</dbReference>
<dbReference type="Proteomes" id="UP000293036">
    <property type="component" value="Unassembled WGS sequence"/>
</dbReference>
<dbReference type="NCBIfam" id="NF045973">
    <property type="entry name" value="conju_CD1115"/>
    <property type="match status" value="1"/>
</dbReference>
<dbReference type="AlphaFoldDB" id="A0A4Q9V099"/>
<dbReference type="CDD" id="cd01127">
    <property type="entry name" value="TrwB_TraG_TraD_VirD4"/>
    <property type="match status" value="1"/>
</dbReference>
<accession>A0A4Q9V099</accession>
<evidence type="ECO:0000313" key="8">
    <source>
        <dbReference type="EMBL" id="TBW20716.1"/>
    </source>
</evidence>
<evidence type="ECO:0000256" key="7">
    <source>
        <dbReference type="SAM" id="Phobius"/>
    </source>
</evidence>
<comment type="similarity">
    <text evidence="2">Belongs to the VirD4/TraG family.</text>
</comment>
<keyword evidence="4 7" id="KW-0812">Transmembrane</keyword>
<dbReference type="Gene3D" id="3.40.50.300">
    <property type="entry name" value="P-loop containing nucleotide triphosphate hydrolases"/>
    <property type="match status" value="1"/>
</dbReference>
<dbReference type="PANTHER" id="PTHR37937:SF1">
    <property type="entry name" value="CONJUGATIVE TRANSFER: DNA TRANSPORT"/>
    <property type="match status" value="1"/>
</dbReference>
<name>A0A4Q9V099_9ACTO</name>
<comment type="subcellular location">
    <subcellularLocation>
        <location evidence="1">Cell membrane</location>
        <topology evidence="1">Multi-pass membrane protein</topology>
    </subcellularLocation>
</comment>